<name>A0A5N4CFE8_CAMDR</name>
<feature type="region of interest" description="Disordered" evidence="1">
    <location>
        <begin position="220"/>
        <end position="265"/>
    </location>
</feature>
<evidence type="ECO:0000256" key="1">
    <source>
        <dbReference type="SAM" id="MobiDB-lite"/>
    </source>
</evidence>
<feature type="region of interest" description="Disordered" evidence="1">
    <location>
        <begin position="317"/>
        <end position="370"/>
    </location>
</feature>
<proteinExistence type="predicted"/>
<accession>A0A5N4CFE8</accession>
<organism evidence="2 3">
    <name type="scientific">Camelus dromedarius</name>
    <name type="common">Dromedary</name>
    <name type="synonym">Arabian camel</name>
    <dbReference type="NCBI Taxonomy" id="9838"/>
    <lineage>
        <taxon>Eukaryota</taxon>
        <taxon>Metazoa</taxon>
        <taxon>Chordata</taxon>
        <taxon>Craniata</taxon>
        <taxon>Vertebrata</taxon>
        <taxon>Euteleostomi</taxon>
        <taxon>Mammalia</taxon>
        <taxon>Eutheria</taxon>
        <taxon>Laurasiatheria</taxon>
        <taxon>Artiodactyla</taxon>
        <taxon>Tylopoda</taxon>
        <taxon>Camelidae</taxon>
        <taxon>Camelus</taxon>
    </lineage>
</organism>
<dbReference type="AlphaFoldDB" id="A0A5N4CFE8"/>
<protein>
    <submittedName>
        <fullName evidence="2">Uncharacterized protein</fullName>
    </submittedName>
</protein>
<gene>
    <name evidence="2" type="ORF">Cadr_000026708</name>
</gene>
<dbReference type="EMBL" id="JWIN03000026">
    <property type="protein sequence ID" value="KAB1257597.1"/>
    <property type="molecule type" value="Genomic_DNA"/>
</dbReference>
<evidence type="ECO:0000313" key="2">
    <source>
        <dbReference type="EMBL" id="KAB1257597.1"/>
    </source>
</evidence>
<sequence>MRVRKGGDGSGLGAEDPQQVWGWRMSQLDWHRRFIRGELGGRIKDWCLWRRGSRLKGSWSDRDKGVTWLRWQDAESVVARSTLRPRLTSDRRASQLWDGGKGVGSVVPGGWVGGPHGLRHNRPTCSCLCCAARTPVSEQVWLHSSKILLTQTGLGVTCWPLGWSVTYERRPCVHLPDVSFSPRGLVVLAGHLLTRGGEQNPEVCCTGWVSQDFRAQPQTGCPGRLESSDASTVVEKKPQTCTPTDTDSTTHGAKLGPCPSGGRRQRGARAQCSGCLRSCSRDWFLAHLIGPLGMLGATEDRREPSCWLQSQRTWGTDRWQREEEETGKLSNAQAQRRHSQRRFERLRVSSQADGEVRERGRAAQGVAEEGPVGGDQVMRVWGLMNGIRHREDAVCDPGRGLITHWICRPLHLGCPSSRAGHRASLTSQQVSASTNLEAPRPCYLGDFMGAPGGTESSNCRGWLFCSLAPSDPYAADGSGSLSGGTWGRGDDLEQRCVCPHSMWKARGGGAVGAVSPAHLTYVHMVLGWELHPLGIGRSILAPGLVLILRSTEDGALLLLRCCGGESLAVPISRSRSCRLSIEPILQCYSSLTCSWFSVSNPRVHVGPGVPLPGLEQMSYGNEHPCLGIVTREQKG</sequence>
<dbReference type="Proteomes" id="UP000299084">
    <property type="component" value="Unassembled WGS sequence"/>
</dbReference>
<feature type="compositionally biased region" description="Low complexity" evidence="1">
    <location>
        <begin position="240"/>
        <end position="250"/>
    </location>
</feature>
<keyword evidence="3" id="KW-1185">Reference proteome</keyword>
<evidence type="ECO:0000313" key="3">
    <source>
        <dbReference type="Proteomes" id="UP000299084"/>
    </source>
</evidence>
<reference evidence="2 3" key="1">
    <citation type="journal article" date="2019" name="Mol. Ecol. Resour.">
        <title>Improving Illumina assemblies with Hi-C and long reads: an example with the North African dromedary.</title>
        <authorList>
            <person name="Elbers J.P."/>
            <person name="Rogers M.F."/>
            <person name="Perelman P.L."/>
            <person name="Proskuryakova A.A."/>
            <person name="Serdyukova N.A."/>
            <person name="Johnson W.E."/>
            <person name="Horin P."/>
            <person name="Corander J."/>
            <person name="Murphy D."/>
            <person name="Burger P.A."/>
        </authorList>
    </citation>
    <scope>NUCLEOTIDE SEQUENCE [LARGE SCALE GENOMIC DNA]</scope>
    <source>
        <strain evidence="2">Drom800</strain>
        <tissue evidence="2">Blood</tissue>
    </source>
</reference>
<comment type="caution">
    <text evidence="2">The sequence shown here is derived from an EMBL/GenBank/DDBJ whole genome shotgun (WGS) entry which is preliminary data.</text>
</comment>